<accession>A0A8D9G2K9</accession>
<sequence>MDKESHFCIIISSDLSHTRLNRTVAQLANRCFISQTRRPRTVQRNKTLEQAQRRGSRANGRWPSQ</sequence>
<organism evidence="2 3">
    <name type="scientific">Brassica campestris</name>
    <name type="common">Field mustard</name>
    <dbReference type="NCBI Taxonomy" id="3711"/>
    <lineage>
        <taxon>Eukaryota</taxon>
        <taxon>Viridiplantae</taxon>
        <taxon>Streptophyta</taxon>
        <taxon>Embryophyta</taxon>
        <taxon>Tracheophyta</taxon>
        <taxon>Spermatophyta</taxon>
        <taxon>Magnoliopsida</taxon>
        <taxon>eudicotyledons</taxon>
        <taxon>Gunneridae</taxon>
        <taxon>Pentapetalae</taxon>
        <taxon>rosids</taxon>
        <taxon>malvids</taxon>
        <taxon>Brassicales</taxon>
        <taxon>Brassicaceae</taxon>
        <taxon>Brassiceae</taxon>
        <taxon>Brassica</taxon>
    </lineage>
</organism>
<dbReference type="Gramene" id="A09p54590.2_BraZ1">
    <property type="protein sequence ID" value="A09p54590.2_BraZ1.CDS.1"/>
    <property type="gene ID" value="A09g54590.2_BraZ1"/>
</dbReference>
<name>A0A8D9G2K9_BRACM</name>
<dbReference type="Proteomes" id="UP000694005">
    <property type="component" value="Chromosome A09"/>
</dbReference>
<dbReference type="EMBL" id="LS974625">
    <property type="protein sequence ID" value="CAG7864992.1"/>
    <property type="molecule type" value="Genomic_DNA"/>
</dbReference>
<proteinExistence type="predicted"/>
<evidence type="ECO:0000313" key="3">
    <source>
        <dbReference type="Proteomes" id="UP000694005"/>
    </source>
</evidence>
<feature type="non-terminal residue" evidence="2">
    <location>
        <position position="65"/>
    </location>
</feature>
<reference evidence="2 3" key="1">
    <citation type="submission" date="2021-07" db="EMBL/GenBank/DDBJ databases">
        <authorList>
            <consortium name="Genoscope - CEA"/>
            <person name="William W."/>
        </authorList>
    </citation>
    <scope>NUCLEOTIDE SEQUENCE [LARGE SCALE GENOMIC DNA]</scope>
</reference>
<gene>
    <name evidence="2" type="ORF">BRAPAZ1V2_A09P54590.2</name>
</gene>
<evidence type="ECO:0000313" key="2">
    <source>
        <dbReference type="EMBL" id="CAG7864992.1"/>
    </source>
</evidence>
<feature type="region of interest" description="Disordered" evidence="1">
    <location>
        <begin position="38"/>
        <end position="65"/>
    </location>
</feature>
<protein>
    <submittedName>
        <fullName evidence="2">Uncharacterized protein</fullName>
    </submittedName>
</protein>
<evidence type="ECO:0000256" key="1">
    <source>
        <dbReference type="SAM" id="MobiDB-lite"/>
    </source>
</evidence>
<dbReference type="AlphaFoldDB" id="A0A8D9G2K9"/>